<keyword evidence="1" id="KW-0472">Membrane</keyword>
<protein>
    <submittedName>
        <fullName evidence="2">Uncharacterized protein</fullName>
    </submittedName>
</protein>
<keyword evidence="1" id="KW-0812">Transmembrane</keyword>
<accession>A0ABQ7NE30</accession>
<feature type="transmembrane region" description="Helical" evidence="1">
    <location>
        <begin position="12"/>
        <end position="34"/>
    </location>
</feature>
<reference evidence="2 3" key="1">
    <citation type="submission" date="2021-03" db="EMBL/GenBank/DDBJ databases">
        <authorList>
            <person name="King G.J."/>
            <person name="Bancroft I."/>
            <person name="Baten A."/>
            <person name="Bloomfield J."/>
            <person name="Borpatragohain P."/>
            <person name="He Z."/>
            <person name="Irish N."/>
            <person name="Irwin J."/>
            <person name="Liu K."/>
            <person name="Mauleon R.P."/>
            <person name="Moore J."/>
            <person name="Morris R."/>
            <person name="Ostergaard L."/>
            <person name="Wang B."/>
            <person name="Wells R."/>
        </authorList>
    </citation>
    <scope>NUCLEOTIDE SEQUENCE [LARGE SCALE GENOMIC DNA]</scope>
    <source>
        <strain evidence="2">R-o-18</strain>
        <tissue evidence="2">Leaf</tissue>
    </source>
</reference>
<proteinExistence type="predicted"/>
<sequence>MVPRFADFFPSSFLSLISNLFAPFIAARVSVALFRHICYSSLNFELLFFGSRLPFPLPQSFVVFRLHERLLVVVILVLEACVLLLRGDSGLL</sequence>
<dbReference type="EMBL" id="JADBGQ010000002">
    <property type="protein sequence ID" value="KAG5409148.1"/>
    <property type="molecule type" value="Genomic_DNA"/>
</dbReference>
<name>A0ABQ7NE30_BRACM</name>
<keyword evidence="1" id="KW-1133">Transmembrane helix</keyword>
<feature type="non-terminal residue" evidence="2">
    <location>
        <position position="92"/>
    </location>
</feature>
<gene>
    <name evidence="2" type="primary">A02p014480.1_BraROA</name>
    <name evidence="2" type="ORF">IGI04_005467</name>
</gene>
<evidence type="ECO:0000313" key="3">
    <source>
        <dbReference type="Proteomes" id="UP000823674"/>
    </source>
</evidence>
<evidence type="ECO:0000256" key="1">
    <source>
        <dbReference type="SAM" id="Phobius"/>
    </source>
</evidence>
<comment type="caution">
    <text evidence="2">The sequence shown here is derived from an EMBL/GenBank/DDBJ whole genome shotgun (WGS) entry which is preliminary data.</text>
</comment>
<organism evidence="2 3">
    <name type="scientific">Brassica rapa subsp. trilocularis</name>
    <dbReference type="NCBI Taxonomy" id="1813537"/>
    <lineage>
        <taxon>Eukaryota</taxon>
        <taxon>Viridiplantae</taxon>
        <taxon>Streptophyta</taxon>
        <taxon>Embryophyta</taxon>
        <taxon>Tracheophyta</taxon>
        <taxon>Spermatophyta</taxon>
        <taxon>Magnoliopsida</taxon>
        <taxon>eudicotyledons</taxon>
        <taxon>Gunneridae</taxon>
        <taxon>Pentapetalae</taxon>
        <taxon>rosids</taxon>
        <taxon>malvids</taxon>
        <taxon>Brassicales</taxon>
        <taxon>Brassicaceae</taxon>
        <taxon>Brassiceae</taxon>
        <taxon>Brassica</taxon>
    </lineage>
</organism>
<evidence type="ECO:0000313" key="2">
    <source>
        <dbReference type="EMBL" id="KAG5409148.1"/>
    </source>
</evidence>
<keyword evidence="3" id="KW-1185">Reference proteome</keyword>
<dbReference type="Proteomes" id="UP000823674">
    <property type="component" value="Chromosome A02"/>
</dbReference>
<feature type="transmembrane region" description="Helical" evidence="1">
    <location>
        <begin position="70"/>
        <end position="87"/>
    </location>
</feature>